<dbReference type="Proteomes" id="UP000318416">
    <property type="component" value="Unassembled WGS sequence"/>
</dbReference>
<accession>A0A561F029</accession>
<dbReference type="RefSeq" id="WP_145796035.1">
    <property type="nucleotide sequence ID" value="NZ_BAAABR010000019.1"/>
</dbReference>
<dbReference type="AlphaFoldDB" id="A0A561F029"/>
<evidence type="ECO:0000313" key="1">
    <source>
        <dbReference type="EMBL" id="TWE21218.1"/>
    </source>
</evidence>
<sequence>MATTRELDAFEDGLIEGFAQHPVLANVNLLPDDDFAAILLQRRFVSLAFTPSYDLAIDLLNDEAGRRIARVILREEYPDSNGHTPSHREDMTHDLLQLGISRRALVGTRPTAATKKAIGDTLELIADSGAHDNADLRLLTLLRFWGEVLVSVEYGRLWERIGPVLTRDGGNRSRFYYPHLVHDAKAHPLAAVSLLSSTHSDRLAMRLSELLAREESTDCFKETEERALQLKASFYDQFLPALERVAV</sequence>
<name>A0A561F029_9ACTN</name>
<reference evidence="1 2" key="1">
    <citation type="submission" date="2019-06" db="EMBL/GenBank/DDBJ databases">
        <title>Sequencing the genomes of 1000 actinobacteria strains.</title>
        <authorList>
            <person name="Klenk H.-P."/>
        </authorList>
    </citation>
    <scope>NUCLEOTIDE SEQUENCE [LARGE SCALE GENOMIC DNA]</scope>
    <source>
        <strain evidence="1 2">DSM 41649</strain>
    </source>
</reference>
<keyword evidence="2" id="KW-1185">Reference proteome</keyword>
<organism evidence="1 2">
    <name type="scientific">Kitasatospora atroaurantiaca</name>
    <dbReference type="NCBI Taxonomy" id="285545"/>
    <lineage>
        <taxon>Bacteria</taxon>
        <taxon>Bacillati</taxon>
        <taxon>Actinomycetota</taxon>
        <taxon>Actinomycetes</taxon>
        <taxon>Kitasatosporales</taxon>
        <taxon>Streptomycetaceae</taxon>
        <taxon>Kitasatospora</taxon>
    </lineage>
</organism>
<dbReference type="InterPro" id="IPR016084">
    <property type="entry name" value="Haem_Oase-like_multi-hlx"/>
</dbReference>
<evidence type="ECO:0000313" key="2">
    <source>
        <dbReference type="Proteomes" id="UP000318416"/>
    </source>
</evidence>
<dbReference type="SUPFAM" id="SSF48613">
    <property type="entry name" value="Heme oxygenase-like"/>
    <property type="match status" value="1"/>
</dbReference>
<comment type="caution">
    <text evidence="1">The sequence shown here is derived from an EMBL/GenBank/DDBJ whole genome shotgun (WGS) entry which is preliminary data.</text>
</comment>
<gene>
    <name evidence="1" type="ORF">FB465_6385</name>
</gene>
<proteinExistence type="predicted"/>
<dbReference type="OrthoDB" id="3632619at2"/>
<dbReference type="EMBL" id="VIVR01000001">
    <property type="protein sequence ID" value="TWE21218.1"/>
    <property type="molecule type" value="Genomic_DNA"/>
</dbReference>
<dbReference type="Gene3D" id="1.20.910.10">
    <property type="entry name" value="Heme oxygenase-like"/>
    <property type="match status" value="1"/>
</dbReference>
<protein>
    <recommendedName>
        <fullName evidence="3">Heme oxygenase-like protein</fullName>
    </recommendedName>
</protein>
<evidence type="ECO:0008006" key="3">
    <source>
        <dbReference type="Google" id="ProtNLM"/>
    </source>
</evidence>